<dbReference type="RefSeq" id="WP_101299475.1">
    <property type="nucleotide sequence ID" value="NZ_NXGX01000001.1"/>
</dbReference>
<dbReference type="GO" id="GO:0055085">
    <property type="term" value="P:transmembrane transport"/>
    <property type="evidence" value="ECO:0007669"/>
    <property type="project" value="InterPro"/>
</dbReference>
<dbReference type="Pfam" id="PF03480">
    <property type="entry name" value="DctP"/>
    <property type="match status" value="1"/>
</dbReference>
<name>A0A2N3LBN3_9PROT</name>
<sequence>MFKRLCVSAAVAVGCLASAISAHAEPEFTFILEHVLGPKSTAQTQFLEPWAKRIKEQSDGRIKIEIYPAMSLGGKPTELYSHIRDGAVDLGWSALGYTPGVYPRSEVFELPFVHTGSAAVTNMAIQDVYEEYLSQDFDDIKPLLIHVHTGQALFTTEKKIESLADLKGMKLRAPSRTGVWMLESWGAQPVSMPVPDLPQALSLGVVDGALIPFEVAIPFKIQDMTKYSFEGADGVRFGTLVFMFAMNKDRYEALPDELKKVIDDNSGAHIAKEIGDAWDAIEPRGEDIFSKSGEVIQLSAEETDKFAGKSDEVIDRWIAEMNEKGVDGAAMVKAARAAITKYSQQN</sequence>
<dbReference type="Gene3D" id="3.40.190.170">
    <property type="entry name" value="Bacterial extracellular solute-binding protein, family 7"/>
    <property type="match status" value="1"/>
</dbReference>
<feature type="signal peptide" evidence="2">
    <location>
        <begin position="1"/>
        <end position="24"/>
    </location>
</feature>
<dbReference type="InterPro" id="IPR018389">
    <property type="entry name" value="DctP_fam"/>
</dbReference>
<evidence type="ECO:0000256" key="2">
    <source>
        <dbReference type="SAM" id="SignalP"/>
    </source>
</evidence>
<evidence type="ECO:0000313" key="4">
    <source>
        <dbReference type="Proteomes" id="UP000233332"/>
    </source>
</evidence>
<accession>A0A2N3LBN3</accession>
<dbReference type="PANTHER" id="PTHR33376">
    <property type="match status" value="1"/>
</dbReference>
<dbReference type="Proteomes" id="UP000233332">
    <property type="component" value="Unassembled WGS sequence"/>
</dbReference>
<reference evidence="3 4" key="1">
    <citation type="submission" date="2017-09" db="EMBL/GenBank/DDBJ databases">
        <title>Biodiversity and function of Thalassospira species in the particle-attached aromatic-hydrocarbon-degrading consortia from the surface seawater of the China South Sea.</title>
        <authorList>
            <person name="Dong C."/>
            <person name="Lai Q."/>
            <person name="Shao Z."/>
        </authorList>
    </citation>
    <scope>NUCLEOTIDE SEQUENCE [LARGE SCALE GENOMIC DNA]</scope>
    <source>
        <strain evidence="3 4">139Z-12</strain>
    </source>
</reference>
<proteinExistence type="predicted"/>
<gene>
    <name evidence="3" type="ORF">COO92_02100</name>
</gene>
<keyword evidence="4" id="KW-1185">Reference proteome</keyword>
<dbReference type="SUPFAM" id="SSF53850">
    <property type="entry name" value="Periplasmic binding protein-like II"/>
    <property type="match status" value="1"/>
</dbReference>
<organism evidence="3 4">
    <name type="scientific">Thalassospira lohafexi</name>
    <dbReference type="NCBI Taxonomy" id="744227"/>
    <lineage>
        <taxon>Bacteria</taxon>
        <taxon>Pseudomonadati</taxon>
        <taxon>Pseudomonadota</taxon>
        <taxon>Alphaproteobacteria</taxon>
        <taxon>Rhodospirillales</taxon>
        <taxon>Thalassospiraceae</taxon>
        <taxon>Thalassospira</taxon>
    </lineage>
</organism>
<dbReference type="CDD" id="cd13665">
    <property type="entry name" value="PBP2_TRAP_Dctp3_4"/>
    <property type="match status" value="1"/>
</dbReference>
<dbReference type="EMBL" id="NXGX01000001">
    <property type="protein sequence ID" value="PKR60178.1"/>
    <property type="molecule type" value="Genomic_DNA"/>
</dbReference>
<evidence type="ECO:0000313" key="3">
    <source>
        <dbReference type="EMBL" id="PKR60178.1"/>
    </source>
</evidence>
<dbReference type="PROSITE" id="PS51257">
    <property type="entry name" value="PROKAR_LIPOPROTEIN"/>
    <property type="match status" value="1"/>
</dbReference>
<evidence type="ECO:0000256" key="1">
    <source>
        <dbReference type="ARBA" id="ARBA00022729"/>
    </source>
</evidence>
<feature type="chain" id="PRO_5014755741" evidence="2">
    <location>
        <begin position="25"/>
        <end position="346"/>
    </location>
</feature>
<protein>
    <submittedName>
        <fullName evidence="3">C4-dicarboxylate ABC transporter substrate-binding protein</fullName>
    </submittedName>
</protein>
<dbReference type="NCBIfam" id="NF037995">
    <property type="entry name" value="TRAP_S1"/>
    <property type="match status" value="1"/>
</dbReference>
<dbReference type="AlphaFoldDB" id="A0A2N3LBN3"/>
<dbReference type="PANTHER" id="PTHR33376:SF15">
    <property type="entry name" value="BLL6794 PROTEIN"/>
    <property type="match status" value="1"/>
</dbReference>
<keyword evidence="1 2" id="KW-0732">Signal</keyword>
<comment type="caution">
    <text evidence="3">The sequence shown here is derived from an EMBL/GenBank/DDBJ whole genome shotgun (WGS) entry which is preliminary data.</text>
</comment>
<dbReference type="InterPro" id="IPR038404">
    <property type="entry name" value="TRAP_DctP_sf"/>
</dbReference>